<keyword evidence="3" id="KW-1185">Reference proteome</keyword>
<evidence type="ECO:0000313" key="3">
    <source>
        <dbReference type="Proteomes" id="UP001152797"/>
    </source>
</evidence>
<protein>
    <submittedName>
        <fullName evidence="1">Uncharacterized protein</fullName>
    </submittedName>
</protein>
<organism evidence="1">
    <name type="scientific">Cladocopium goreaui</name>
    <dbReference type="NCBI Taxonomy" id="2562237"/>
    <lineage>
        <taxon>Eukaryota</taxon>
        <taxon>Sar</taxon>
        <taxon>Alveolata</taxon>
        <taxon>Dinophyceae</taxon>
        <taxon>Suessiales</taxon>
        <taxon>Symbiodiniaceae</taxon>
        <taxon>Cladocopium</taxon>
    </lineage>
</organism>
<proteinExistence type="predicted"/>
<dbReference type="EMBL" id="CAMXCT020001567">
    <property type="protein sequence ID" value="CAL1144626.1"/>
    <property type="molecule type" value="Genomic_DNA"/>
</dbReference>
<evidence type="ECO:0000313" key="2">
    <source>
        <dbReference type="EMBL" id="CAL4778563.1"/>
    </source>
</evidence>
<sequence>MISPEGYIHALLLACARDLPRNLDTWKIILKSVPCAFTKGLARSLTAAELVQELKNRGLKKASSQDEMTVNLVTHGLLIAERMHGEGMMIPLRTLEEQYGTSSCLNKMGLLYALVSKPSNQQRVWVMQSLFHYILTKLVSNEDVTKGYLLRDKNSASMISLWELKALVWDQMLGYMLAKAKLVDKDIIVLRQVLASHEAYRARMLGGDVAWQGQLAQSSLEALANVEKLVYSKHYDSAMKACCRGNKNVDEVMELPQTKEDWDRVVACRENKLVNEQAKKKTEDEAGSADEETPLAVLRKPATDFKEHSLPYWKAMANTSVRGYVTFAVKPGTQSQITRLVSQSALKDIVLNEGPNQQPGLRRSTPFDGHSEVRNMLHGAMVGRRAQIKSDQQEAAVPAAAEMVVFHCNGQQAKSEIRKIFRLMSAKGDNVDCCEKTMAVVYNEETVRARKKRIRTSSGYSCHSSLCFYSGHSLVPDLAPEKKRSVYQGYNTGDVVGFVEAVSPQNQWQTTRPLKEKILGPAAMKLTTAEEVGLTKDQKAELAMEGRTGSVFSGARLPPAFFNDMMTSFSISSVVDMTPGQGPLLQTCLDLRVPALAICLSASKFLTKNGEWKEEEDQKKEEKH</sequence>
<dbReference type="Proteomes" id="UP001152797">
    <property type="component" value="Unassembled WGS sequence"/>
</dbReference>
<comment type="caution">
    <text evidence="1">The sequence shown here is derived from an EMBL/GenBank/DDBJ whole genome shotgun (WGS) entry which is preliminary data.</text>
</comment>
<name>A0A9P1FX08_9DINO</name>
<dbReference type="EMBL" id="CAMXCT030001567">
    <property type="protein sequence ID" value="CAL4778563.1"/>
    <property type="molecule type" value="Genomic_DNA"/>
</dbReference>
<reference evidence="1" key="1">
    <citation type="submission" date="2022-10" db="EMBL/GenBank/DDBJ databases">
        <authorList>
            <person name="Chen Y."/>
            <person name="Dougan E. K."/>
            <person name="Chan C."/>
            <person name="Rhodes N."/>
            <person name="Thang M."/>
        </authorList>
    </citation>
    <scope>NUCLEOTIDE SEQUENCE</scope>
</reference>
<reference evidence="2 3" key="2">
    <citation type="submission" date="2024-05" db="EMBL/GenBank/DDBJ databases">
        <authorList>
            <person name="Chen Y."/>
            <person name="Shah S."/>
            <person name="Dougan E. K."/>
            <person name="Thang M."/>
            <person name="Chan C."/>
        </authorList>
    </citation>
    <scope>NUCLEOTIDE SEQUENCE [LARGE SCALE GENOMIC DNA]</scope>
</reference>
<dbReference type="AlphaFoldDB" id="A0A9P1FX08"/>
<dbReference type="EMBL" id="CAMXCT010001567">
    <property type="protein sequence ID" value="CAI3991251.1"/>
    <property type="molecule type" value="Genomic_DNA"/>
</dbReference>
<evidence type="ECO:0000313" key="1">
    <source>
        <dbReference type="EMBL" id="CAI3991251.1"/>
    </source>
</evidence>
<accession>A0A9P1FX08</accession>
<gene>
    <name evidence="1" type="ORF">C1SCF055_LOCUS18174</name>
</gene>